<dbReference type="OrthoDB" id="10044727at2759"/>
<comment type="caution">
    <text evidence="2">The sequence shown here is derived from an EMBL/GenBank/DDBJ whole genome shotgun (WGS) entry which is preliminary data.</text>
</comment>
<organism evidence="2 3">
    <name type="scientific">Cetraspora pellucida</name>
    <dbReference type="NCBI Taxonomy" id="1433469"/>
    <lineage>
        <taxon>Eukaryota</taxon>
        <taxon>Fungi</taxon>
        <taxon>Fungi incertae sedis</taxon>
        <taxon>Mucoromycota</taxon>
        <taxon>Glomeromycotina</taxon>
        <taxon>Glomeromycetes</taxon>
        <taxon>Diversisporales</taxon>
        <taxon>Gigasporaceae</taxon>
        <taxon>Cetraspora</taxon>
    </lineage>
</organism>
<protein>
    <submittedName>
        <fullName evidence="2">7960_t:CDS:1</fullName>
    </submittedName>
</protein>
<keyword evidence="3" id="KW-1185">Reference proteome</keyword>
<dbReference type="PANTHER" id="PTHR35871:SF1">
    <property type="entry name" value="CXC1-LIKE CYSTEINE CLUSTER ASSOCIATED WITH KDZ TRANSPOSASES DOMAIN-CONTAINING PROTEIN"/>
    <property type="match status" value="1"/>
</dbReference>
<gene>
    <name evidence="2" type="ORF">CPELLU_LOCUS4249</name>
</gene>
<evidence type="ECO:0000256" key="1">
    <source>
        <dbReference type="SAM" id="MobiDB-lite"/>
    </source>
</evidence>
<dbReference type="EMBL" id="CAJVQA010002206">
    <property type="protein sequence ID" value="CAG8539920.1"/>
    <property type="molecule type" value="Genomic_DNA"/>
</dbReference>
<evidence type="ECO:0000313" key="2">
    <source>
        <dbReference type="EMBL" id="CAG8539920.1"/>
    </source>
</evidence>
<accession>A0A9N9FK65</accession>
<feature type="region of interest" description="Disordered" evidence="1">
    <location>
        <begin position="1"/>
        <end position="41"/>
    </location>
</feature>
<dbReference type="PANTHER" id="PTHR35871">
    <property type="entry name" value="EXPRESSED PROTEIN"/>
    <property type="match status" value="1"/>
</dbReference>
<reference evidence="2" key="1">
    <citation type="submission" date="2021-06" db="EMBL/GenBank/DDBJ databases">
        <authorList>
            <person name="Kallberg Y."/>
            <person name="Tangrot J."/>
            <person name="Rosling A."/>
        </authorList>
    </citation>
    <scope>NUCLEOTIDE SEQUENCE</scope>
    <source>
        <strain evidence="2">FL966</strain>
    </source>
</reference>
<sequence>MQKTKYKNAAKNHIRTQSRDSSGKFSKPAGTESSDSEYSDLEYSDPELLVYESENNNEKYFNNEETELDDEEAKHSKHTQQCKNKGLWEAAQGSMSLDNFFKPQINKLKNKLKDVKNMNAYEYLHFLAVHKYLTAIFNHEESHSRIKLSLEISQQVFQRETLSVSKQEQQKYISTLIDDEDVQSSCLRFICTIGERLTADKFQNYVQNNILPNVTSSHTSISLETARIWLHRLGIYYDGYECLDVVQYHAVFLEKMKDLEALMLQFVDDNMETVINSEISEEKQVYILVTHDECIFYTNDGRPSVWASLGMLPLRKKEKGKALMVSEFLTETHGHLTITPAEINELNLSPTFPQEAHVIVKSGKNDDGWWNAFDITNHSALASDTLCAKNMNLFPSSKQSRLHDSWFINEQGKQVTQPMIFSNDLPLDNDNYIFCDQSKGIQQVLRKHKLWPSSGLKLKCNKNYCDPSVLNCYACHLLSAQSDFTMQKSALEELIVEREHICVFYLKFHCELNFIERYWGAIKRYAREHCDYSWARL</sequence>
<dbReference type="AlphaFoldDB" id="A0A9N9FK65"/>
<name>A0A9N9FK65_9GLOM</name>
<evidence type="ECO:0000313" key="3">
    <source>
        <dbReference type="Proteomes" id="UP000789759"/>
    </source>
</evidence>
<feature type="compositionally biased region" description="Basic residues" evidence="1">
    <location>
        <begin position="1"/>
        <end position="16"/>
    </location>
</feature>
<proteinExistence type="predicted"/>
<dbReference type="Proteomes" id="UP000789759">
    <property type="component" value="Unassembled WGS sequence"/>
</dbReference>